<dbReference type="Pfam" id="PF09286">
    <property type="entry name" value="Pro-kuma_activ"/>
    <property type="match status" value="1"/>
</dbReference>
<dbReference type="Gene3D" id="3.40.50.200">
    <property type="entry name" value="Peptidase S8/S53 domain"/>
    <property type="match status" value="1"/>
</dbReference>
<dbReference type="InterPro" id="IPR030400">
    <property type="entry name" value="Sedolisin_dom"/>
</dbReference>
<keyword evidence="7 15" id="KW-0479">Metal-binding</keyword>
<dbReference type="InterPro" id="IPR015366">
    <property type="entry name" value="S53_propep"/>
</dbReference>
<comment type="catalytic activity">
    <reaction evidence="1">
        <text>Release of an N-terminal tripeptide from a polypeptide.</text>
        <dbReference type="EC" id="3.4.14.10"/>
    </reaction>
</comment>
<dbReference type="GO" id="GO:0006508">
    <property type="term" value="P:proteolysis"/>
    <property type="evidence" value="ECO:0007669"/>
    <property type="project" value="UniProtKB-KW"/>
</dbReference>
<protein>
    <recommendedName>
        <fullName evidence="4">tripeptidyl-peptidase II</fullName>
        <ecNumber evidence="4">3.4.14.10</ecNumber>
    </recommendedName>
</protein>
<evidence type="ECO:0000256" key="10">
    <source>
        <dbReference type="ARBA" id="ARBA00022825"/>
    </source>
</evidence>
<dbReference type="AlphaFoldDB" id="A0A1Y2IDV4"/>
<dbReference type="PANTHER" id="PTHR14218">
    <property type="entry name" value="PROTEASE S8 TRIPEPTIDYL PEPTIDASE I CLN2"/>
    <property type="match status" value="1"/>
</dbReference>
<dbReference type="InterPro" id="IPR036852">
    <property type="entry name" value="Peptidase_S8/S53_dom_sf"/>
</dbReference>
<keyword evidence="19" id="KW-1185">Reference proteome</keyword>
<evidence type="ECO:0000256" key="3">
    <source>
        <dbReference type="ARBA" id="ARBA00004239"/>
    </source>
</evidence>
<dbReference type="CDD" id="cd04056">
    <property type="entry name" value="Peptidases_S53"/>
    <property type="match status" value="1"/>
</dbReference>
<keyword evidence="11 15" id="KW-0106">Calcium</keyword>
<dbReference type="SUPFAM" id="SSF52743">
    <property type="entry name" value="Subtilisin-like"/>
    <property type="match status" value="1"/>
</dbReference>
<keyword evidence="14" id="KW-0325">Glycoprotein</keyword>
<dbReference type="FunFam" id="3.40.50.200:FF:000015">
    <property type="entry name" value="Tripeptidyl peptidase A"/>
    <property type="match status" value="1"/>
</dbReference>
<evidence type="ECO:0000259" key="17">
    <source>
        <dbReference type="PROSITE" id="PS51695"/>
    </source>
</evidence>
<dbReference type="GO" id="GO:0005576">
    <property type="term" value="C:extracellular region"/>
    <property type="evidence" value="ECO:0007669"/>
    <property type="project" value="UniProtKB-SubCell"/>
</dbReference>
<evidence type="ECO:0000313" key="18">
    <source>
        <dbReference type="EMBL" id="OSC98853.1"/>
    </source>
</evidence>
<dbReference type="GO" id="GO:0004252">
    <property type="term" value="F:serine-type endopeptidase activity"/>
    <property type="evidence" value="ECO:0007669"/>
    <property type="project" value="UniProtKB-UniRule"/>
</dbReference>
<keyword evidence="9 15" id="KW-0378">Hydrolase</keyword>
<dbReference type="InterPro" id="IPR050819">
    <property type="entry name" value="Tripeptidyl-peptidase_I"/>
</dbReference>
<dbReference type="Pfam" id="PF00082">
    <property type="entry name" value="Peptidase_S8"/>
    <property type="match status" value="1"/>
</dbReference>
<gene>
    <name evidence="18" type="ORF">PYCCODRAFT_1438837</name>
</gene>
<organism evidence="18 19">
    <name type="scientific">Trametes coccinea (strain BRFM310)</name>
    <name type="common">Pycnoporus coccineus</name>
    <dbReference type="NCBI Taxonomy" id="1353009"/>
    <lineage>
        <taxon>Eukaryota</taxon>
        <taxon>Fungi</taxon>
        <taxon>Dikarya</taxon>
        <taxon>Basidiomycota</taxon>
        <taxon>Agaricomycotina</taxon>
        <taxon>Agaricomycetes</taxon>
        <taxon>Polyporales</taxon>
        <taxon>Polyporaceae</taxon>
        <taxon>Trametes</taxon>
    </lineage>
</organism>
<dbReference type="OrthoDB" id="409122at2759"/>
<evidence type="ECO:0000256" key="5">
    <source>
        <dbReference type="ARBA" id="ARBA00022525"/>
    </source>
</evidence>
<dbReference type="SUPFAM" id="SSF54897">
    <property type="entry name" value="Protease propeptides/inhibitors"/>
    <property type="match status" value="1"/>
</dbReference>
<evidence type="ECO:0000256" key="13">
    <source>
        <dbReference type="ARBA" id="ARBA00023145"/>
    </source>
</evidence>
<feature type="binding site" evidence="15">
    <location>
        <position position="529"/>
    </location>
    <ligand>
        <name>Ca(2+)</name>
        <dbReference type="ChEBI" id="CHEBI:29108"/>
    </ligand>
</feature>
<feature type="active site" description="Charge relay system" evidence="15">
    <location>
        <position position="289"/>
    </location>
</feature>
<dbReference type="Proteomes" id="UP000193067">
    <property type="component" value="Unassembled WGS sequence"/>
</dbReference>
<reference evidence="18 19" key="1">
    <citation type="journal article" date="2015" name="Biotechnol. Biofuels">
        <title>Enhanced degradation of softwood versus hardwood by the white-rot fungus Pycnoporus coccineus.</title>
        <authorList>
            <person name="Couturier M."/>
            <person name="Navarro D."/>
            <person name="Chevret D."/>
            <person name="Henrissat B."/>
            <person name="Piumi F."/>
            <person name="Ruiz-Duenas F.J."/>
            <person name="Martinez A.T."/>
            <person name="Grigoriev I.V."/>
            <person name="Riley R."/>
            <person name="Lipzen A."/>
            <person name="Berrin J.G."/>
            <person name="Master E.R."/>
            <person name="Rosso M.N."/>
        </authorList>
    </citation>
    <scope>NUCLEOTIDE SEQUENCE [LARGE SCALE GENOMIC DNA]</scope>
    <source>
        <strain evidence="18 19">BRFM310</strain>
    </source>
</reference>
<accession>A0A1Y2IDV4</accession>
<evidence type="ECO:0000256" key="8">
    <source>
        <dbReference type="ARBA" id="ARBA00022729"/>
    </source>
</evidence>
<evidence type="ECO:0000256" key="11">
    <source>
        <dbReference type="ARBA" id="ARBA00022837"/>
    </source>
</evidence>
<evidence type="ECO:0000256" key="9">
    <source>
        <dbReference type="ARBA" id="ARBA00022801"/>
    </source>
</evidence>
<dbReference type="CDD" id="cd11377">
    <property type="entry name" value="Pro-peptidase_S53"/>
    <property type="match status" value="1"/>
</dbReference>
<evidence type="ECO:0000256" key="16">
    <source>
        <dbReference type="SAM" id="SignalP"/>
    </source>
</evidence>
<feature type="active site" description="Charge relay system" evidence="15">
    <location>
        <position position="293"/>
    </location>
</feature>
<evidence type="ECO:0000256" key="1">
    <source>
        <dbReference type="ARBA" id="ARBA00001910"/>
    </source>
</evidence>
<evidence type="ECO:0000256" key="15">
    <source>
        <dbReference type="PROSITE-ProRule" id="PRU01032"/>
    </source>
</evidence>
<feature type="binding site" evidence="15">
    <location>
        <position position="530"/>
    </location>
    <ligand>
        <name>Ca(2+)</name>
        <dbReference type="ChEBI" id="CHEBI:29108"/>
    </ligand>
</feature>
<comment type="function">
    <text evidence="2">Secreted tripeptidyl-peptidase which degrades proteins at acidic pHs and is involved in virulence.</text>
</comment>
<evidence type="ECO:0000256" key="12">
    <source>
        <dbReference type="ARBA" id="ARBA00023026"/>
    </source>
</evidence>
<dbReference type="PROSITE" id="PS51695">
    <property type="entry name" value="SEDOLISIN"/>
    <property type="match status" value="1"/>
</dbReference>
<dbReference type="EC" id="3.4.14.10" evidence="4"/>
<feature type="chain" id="PRO_5012914867" description="tripeptidyl-peptidase II" evidence="16">
    <location>
        <begin position="18"/>
        <end position="569"/>
    </location>
</feature>
<dbReference type="SMART" id="SM00944">
    <property type="entry name" value="Pro-kuma_activ"/>
    <property type="match status" value="1"/>
</dbReference>
<keyword evidence="6 15" id="KW-0645">Protease</keyword>
<evidence type="ECO:0000256" key="14">
    <source>
        <dbReference type="ARBA" id="ARBA00023180"/>
    </source>
</evidence>
<sequence length="569" mass="59363">MLALGVLASCVAALAYGKPMARSMQVHDSRQTVPPSFQLVGPAPPDTMLNLRLALVRGNMSGLETVLMDVSTPSSPLYGQHLTKEEVEAFMAPKPESVAAVNAWLKENNIAAKQRTPAGDWLGFSLPVSQASELLNAEFSVFNHTATGTTSIRTLAYSIPSDLQGHIDLIHPTTSFAQPLKGRTINFTPRKDGKAPLVTNTTQATVPASCQSQITPACLQALYGIPIAPATAKTNQLAVSGFIQEFANQQDLTTFLGSLRPDLPSTTTFSLQTLDDGENPQVLSQAGIEADLDIQYTVGIASQVPITFISVGDNNQDGDLSGFLDIIEFLLSETNQPQVLSTSYGFNEGDLGAALEQNLCSAYMALGTRGTSILFSSGDGGVSGSQAQRCTAFVPTFPSGCPFVTSVGATSDIGPEVAASFSSGGFSEVFSQPSYQASAVSSFLHALGSTNAGKFNPAGRAFPDISAQGEDVEIVFQGQFGAVAGTSCSTPIMASIIALLNDQLASEGKPPLGFLNPLLYSTAAAAFTDIVSGNNPGCNTNGFPARPGWDPVTGLGTPNFDALRTAVGL</sequence>
<evidence type="ECO:0000256" key="2">
    <source>
        <dbReference type="ARBA" id="ARBA00002451"/>
    </source>
</evidence>
<dbReference type="GO" id="GO:0008240">
    <property type="term" value="F:tripeptidyl-peptidase activity"/>
    <property type="evidence" value="ECO:0007669"/>
    <property type="project" value="UniProtKB-EC"/>
</dbReference>
<proteinExistence type="predicted"/>
<evidence type="ECO:0000256" key="7">
    <source>
        <dbReference type="ARBA" id="ARBA00022723"/>
    </source>
</evidence>
<dbReference type="InterPro" id="IPR000209">
    <property type="entry name" value="Peptidase_S8/S53_dom"/>
</dbReference>
<keyword evidence="5" id="KW-0964">Secreted</keyword>
<feature type="binding site" evidence="15">
    <location>
        <position position="548"/>
    </location>
    <ligand>
        <name>Ca(2+)</name>
        <dbReference type="ChEBI" id="CHEBI:29108"/>
    </ligand>
</feature>
<evidence type="ECO:0000313" key="19">
    <source>
        <dbReference type="Proteomes" id="UP000193067"/>
    </source>
</evidence>
<dbReference type="GO" id="GO:0046872">
    <property type="term" value="F:metal ion binding"/>
    <property type="evidence" value="ECO:0007669"/>
    <property type="project" value="UniProtKB-UniRule"/>
</dbReference>
<evidence type="ECO:0000256" key="4">
    <source>
        <dbReference type="ARBA" id="ARBA00012462"/>
    </source>
</evidence>
<comment type="subcellular location">
    <subcellularLocation>
        <location evidence="3">Secreted</location>
        <location evidence="3">Extracellular space</location>
    </subcellularLocation>
</comment>
<feature type="domain" description="Peptidase S53" evidence="17">
    <location>
        <begin position="213"/>
        <end position="569"/>
    </location>
</feature>
<keyword evidence="12" id="KW-0843">Virulence</keyword>
<keyword evidence="13" id="KW-0865">Zymogen</keyword>
<dbReference type="EMBL" id="KZ084133">
    <property type="protein sequence ID" value="OSC98853.1"/>
    <property type="molecule type" value="Genomic_DNA"/>
</dbReference>
<comment type="cofactor">
    <cofactor evidence="15">
        <name>Ca(2+)</name>
        <dbReference type="ChEBI" id="CHEBI:29108"/>
    </cofactor>
    <text evidence="15">Binds 1 Ca(2+) ion per subunit.</text>
</comment>
<keyword evidence="10 15" id="KW-0720">Serine protease</keyword>
<dbReference type="STRING" id="1353009.A0A1Y2IDV4"/>
<keyword evidence="8 16" id="KW-0732">Signal</keyword>
<feature type="signal peptide" evidence="16">
    <location>
        <begin position="1"/>
        <end position="17"/>
    </location>
</feature>
<name>A0A1Y2IDV4_TRAC3</name>
<evidence type="ECO:0000256" key="6">
    <source>
        <dbReference type="ARBA" id="ARBA00022670"/>
    </source>
</evidence>
<dbReference type="PANTHER" id="PTHR14218:SF15">
    <property type="entry name" value="TRIPEPTIDYL-PEPTIDASE 1"/>
    <property type="match status" value="1"/>
</dbReference>
<feature type="active site" description="Charge relay system" evidence="15">
    <location>
        <position position="487"/>
    </location>
</feature>
<feature type="binding site" evidence="15">
    <location>
        <position position="550"/>
    </location>
    <ligand>
        <name>Ca(2+)</name>
        <dbReference type="ChEBI" id="CHEBI:29108"/>
    </ligand>
</feature>